<reference evidence="2 3" key="1">
    <citation type="journal article" date="2020" name="J. Phycol.">
        <title>Comparative genome analysis reveals Cyanidiococcus gen. nov., a new extremophilic red algal genus sister to Cyanidioschyzon (Cyanidioschyzonaceae, Rhodophyta).</title>
        <authorList>
            <person name="Liu S.-L."/>
            <person name="Chiang Y.-R."/>
            <person name="Yoon H.S."/>
            <person name="Fu H.-Y."/>
        </authorList>
    </citation>
    <scope>NUCLEOTIDE SEQUENCE [LARGE SCALE GENOMIC DNA]</scope>
    <source>
        <strain evidence="2 3">THAL066</strain>
    </source>
</reference>
<comment type="caution">
    <text evidence="2">The sequence shown here is derived from an EMBL/GenBank/DDBJ whole genome shotgun (WGS) entry which is preliminary data.</text>
</comment>
<organism evidence="2 3">
    <name type="scientific">Cyanidiococcus yangmingshanensis</name>
    <dbReference type="NCBI Taxonomy" id="2690220"/>
    <lineage>
        <taxon>Eukaryota</taxon>
        <taxon>Rhodophyta</taxon>
        <taxon>Bangiophyceae</taxon>
        <taxon>Cyanidiales</taxon>
        <taxon>Cyanidiaceae</taxon>
        <taxon>Cyanidiococcus</taxon>
    </lineage>
</organism>
<dbReference type="Proteomes" id="UP000530660">
    <property type="component" value="Unassembled WGS sequence"/>
</dbReference>
<gene>
    <name evidence="2" type="ORF">F1559_003289</name>
</gene>
<proteinExistence type="predicted"/>
<feature type="compositionally biased region" description="Polar residues" evidence="1">
    <location>
        <begin position="238"/>
        <end position="251"/>
    </location>
</feature>
<feature type="compositionally biased region" description="Basic and acidic residues" evidence="1">
    <location>
        <begin position="255"/>
        <end position="265"/>
    </location>
</feature>
<dbReference type="AlphaFoldDB" id="A0A7J7IJ13"/>
<keyword evidence="3" id="KW-1185">Reference proteome</keyword>
<name>A0A7J7IJ13_9RHOD</name>
<evidence type="ECO:0000256" key="1">
    <source>
        <dbReference type="SAM" id="MobiDB-lite"/>
    </source>
</evidence>
<feature type="compositionally biased region" description="Acidic residues" evidence="1">
    <location>
        <begin position="451"/>
        <end position="465"/>
    </location>
</feature>
<sequence>MADTETMGTEPNGKHIEEGLGDNQAAPVEKASLVPADVQAQAERDASISASQSLERRTTVPASKEVDERPTESGQGADSETPHHTSVGMRTPSIIQEAANATLPPVLGTSEDVGAIDRLASVLDHAAWTPSVESTEHHRKDADDAEDTSMESSVEPLSIQYNAVMESETNATMTQRSRLGSEPDESVLLADSELTTTIATLSDAPVRPSNDAWTTIDRSARPENISRNQIVPRGVLDTTVSTARTAATQPDSYPDEQHEERDTKRSPTSAATEDGPDPSPEHKRLYLLGCWYKLALHILDRITSLDRTATTNRPNTTQRPGSFLPPEDERAQAHLSNLLAYLPLLPRHRQAAVNVSIEKNMQLGNYGYATGWIDWAYDRFSVGDMEATRTRYDRMLDECEDAAWQNEYVVPELDRLMEYYGRGALKLREYLLLAQEEISSLWNLPVAARSDEDDRSSESTAETEDETSHSSVEDSEGMVLDASADSE</sequence>
<feature type="region of interest" description="Disordered" evidence="1">
    <location>
        <begin position="448"/>
        <end position="487"/>
    </location>
</feature>
<evidence type="ECO:0000313" key="3">
    <source>
        <dbReference type="Proteomes" id="UP000530660"/>
    </source>
</evidence>
<accession>A0A7J7IJ13</accession>
<feature type="region of interest" description="Disordered" evidence="1">
    <location>
        <begin position="1"/>
        <end position="97"/>
    </location>
</feature>
<feature type="region of interest" description="Disordered" evidence="1">
    <location>
        <begin position="211"/>
        <end position="280"/>
    </location>
</feature>
<dbReference type="EMBL" id="VWRR01000010">
    <property type="protein sequence ID" value="KAF6002497.1"/>
    <property type="molecule type" value="Genomic_DNA"/>
</dbReference>
<protein>
    <submittedName>
        <fullName evidence="2">Uncharacterized protein</fullName>
    </submittedName>
</protein>
<feature type="region of interest" description="Disordered" evidence="1">
    <location>
        <begin position="130"/>
        <end position="152"/>
    </location>
</feature>
<feature type="compositionally biased region" description="Basic and acidic residues" evidence="1">
    <location>
        <begin position="54"/>
        <end position="71"/>
    </location>
</feature>
<evidence type="ECO:0000313" key="2">
    <source>
        <dbReference type="EMBL" id="KAF6002497.1"/>
    </source>
</evidence>